<evidence type="ECO:0000259" key="9">
    <source>
        <dbReference type="PROSITE" id="PS51192"/>
    </source>
</evidence>
<keyword evidence="5" id="KW-0067">ATP-binding</keyword>
<dbReference type="EMBL" id="JAACJL010000016">
    <property type="protein sequence ID" value="KAF4619822.1"/>
    <property type="molecule type" value="Genomic_DNA"/>
</dbReference>
<evidence type="ECO:0000259" key="11">
    <source>
        <dbReference type="PROSITE" id="PS51327"/>
    </source>
</evidence>
<dbReference type="SMART" id="SM00490">
    <property type="entry name" value="HELICc"/>
    <property type="match status" value="1"/>
</dbReference>
<feature type="domain" description="Helicase ATP-binding" evidence="9">
    <location>
        <begin position="25"/>
        <end position="191"/>
    </location>
</feature>
<dbReference type="Pfam" id="PF00270">
    <property type="entry name" value="DEAD"/>
    <property type="match status" value="1"/>
</dbReference>
<feature type="domain" description="RNase III" evidence="8">
    <location>
        <begin position="1213"/>
        <end position="1397"/>
    </location>
</feature>
<reference evidence="12 13" key="1">
    <citation type="submission" date="2019-12" db="EMBL/GenBank/DDBJ databases">
        <authorList>
            <person name="Floudas D."/>
            <person name="Bentzer J."/>
            <person name="Ahren D."/>
            <person name="Johansson T."/>
            <person name="Persson P."/>
            <person name="Tunlid A."/>
        </authorList>
    </citation>
    <scope>NUCLEOTIDE SEQUENCE [LARGE SCALE GENOMIC DNA]</scope>
    <source>
        <strain evidence="12 13">CBS 102.39</strain>
    </source>
</reference>
<comment type="caution">
    <text evidence="12">The sequence shown here is derived from an EMBL/GenBank/DDBJ whole genome shotgun (WGS) entry which is preliminary data.</text>
</comment>
<dbReference type="GO" id="GO:0004386">
    <property type="term" value="F:helicase activity"/>
    <property type="evidence" value="ECO:0007669"/>
    <property type="project" value="UniProtKB-KW"/>
</dbReference>
<dbReference type="Pfam" id="PF00271">
    <property type="entry name" value="Helicase_C"/>
    <property type="match status" value="1"/>
</dbReference>
<dbReference type="Proteomes" id="UP000521872">
    <property type="component" value="Unassembled WGS sequence"/>
</dbReference>
<dbReference type="Gene3D" id="3.30.160.380">
    <property type="entry name" value="Dicer dimerisation domain"/>
    <property type="match status" value="1"/>
</dbReference>
<dbReference type="InterPro" id="IPR036389">
    <property type="entry name" value="RNase_III_sf"/>
</dbReference>
<evidence type="ECO:0000256" key="3">
    <source>
        <dbReference type="ARBA" id="ARBA00022801"/>
    </source>
</evidence>
<dbReference type="PANTHER" id="PTHR14950">
    <property type="entry name" value="DICER-RELATED"/>
    <property type="match status" value="1"/>
</dbReference>
<dbReference type="Gene3D" id="3.40.50.300">
    <property type="entry name" value="P-loop containing nucleotide triphosphate hydrolases"/>
    <property type="match status" value="2"/>
</dbReference>
<keyword evidence="6" id="KW-0694">RNA-binding</keyword>
<dbReference type="InterPro" id="IPR011545">
    <property type="entry name" value="DEAD/DEAH_box_helicase_dom"/>
</dbReference>
<evidence type="ECO:0000256" key="4">
    <source>
        <dbReference type="ARBA" id="ARBA00022806"/>
    </source>
</evidence>
<keyword evidence="4" id="KW-0347">Helicase</keyword>
<evidence type="ECO:0000256" key="7">
    <source>
        <dbReference type="SAM" id="MobiDB-lite"/>
    </source>
</evidence>
<feature type="domain" description="Helicase C-terminal" evidence="10">
    <location>
        <begin position="384"/>
        <end position="558"/>
    </location>
</feature>
<evidence type="ECO:0000259" key="10">
    <source>
        <dbReference type="PROSITE" id="PS51194"/>
    </source>
</evidence>
<feature type="domain" description="RNase III" evidence="8">
    <location>
        <begin position="993"/>
        <end position="1167"/>
    </location>
</feature>
<name>A0A8H4R0V7_9AGAR</name>
<dbReference type="PROSITE" id="PS00517">
    <property type="entry name" value="RNASE_3_1"/>
    <property type="match status" value="1"/>
</dbReference>
<feature type="region of interest" description="Disordered" evidence="7">
    <location>
        <begin position="1506"/>
        <end position="1528"/>
    </location>
</feature>
<dbReference type="PANTHER" id="PTHR14950:SF37">
    <property type="entry name" value="ENDORIBONUCLEASE DICER"/>
    <property type="match status" value="1"/>
</dbReference>
<dbReference type="GO" id="GO:0005524">
    <property type="term" value="F:ATP binding"/>
    <property type="evidence" value="ECO:0007669"/>
    <property type="project" value="UniProtKB-KW"/>
</dbReference>
<sequence length="1528" mass="173750">MENNVDEATATPSAMPATRGYQQEMLDESMRRNIIIALDTGSGKTLIAVLRMKHEMEREPKKISWFFAPTVALCEQQKNVIKSYLPVSVGIVSGSNEPDQWKDANLWERVLRTHRVMISTPQVFLDALRHGYISLGNDISLLIFDEAHHAVDNHPYNRIMMEFYFALPPRTEDNSDGPVRPMVLGLTASPIYGGNVIKAFEKIESNLDSTIRAPRRNRAELAKYVHRPIFKHLLYNPPDEDFSTNLASLSAVIQTLNIENDPYVISLREQLKKVRYGSFEYGRVDQKLSKVIQKENSFTHKGLRDFERAATDICHDLGPWAADWFVWSVIQRAKQAANPYDTMMTTWRRTEKVYLLDTLQKVQVSPVSYYADDIGDDCSDKTRALIECLLMEKAEVESRGEAYSSIIFVQRRDAVIALAELLRHHPKTKDVFEVGTLLGSSDSSFRHSMMDITRTMVKDAQEQVISEFKAGEKNLIVSTSVAEEGIDIQACCSVIRWDPPPNMASWAQSRGRARKRQSTFTLMFEEGNKQQKDVAKWESLEQQMIALYNDPSRTTSSIPDDLFDCDEEEEEEDDDMILCVESTGALLTLHSAISHLSHFCAVIPNTTHADNTPLYDIDPPEFPEGWHALAEALRPQAAYAGPYGSRVTLPRSLPLPERQFTVDRIYKSKISAYRHVAFKAYKCLYDAGLLNDNLLPITSVVEPELEEEVKSMLADVEKRSGFAKITMSVDPWAPEDPIDDSWQCSEVTLEGLPPLYMFMKSEVISLDLDEGPKLYRTGLPVVRTSVLNVGRQLLSEELLLKAKKFTRRIFWGLNNTRMEWDNLDFSYLFLPVDDVETDWDVRRSWLASVQAEEPERYPHHLMVKAEEFGEKFRHPSDLTLIHRHVGMGRPFKFVRWRHEPLLEEEEEELKLRYGKHFGDVEVTYPVLVVQAFPPRTNFMIPTVPVNREYLSEPPPLVHLLPRFSGVVLLSPEDTEYAFLLPSVLRSLSMSSTANSLRKNLFSSTPLKDISISLLTTAITAPSSGERLNYQRMETLGDTVVKFMVGIQLLAEYPLWHEGYLTRKKDHAVSNVRLAKEDISRGLYRWIIRDIMLGKKWKPKYFTVQGGSNDQTPSPTVEESPTATAASQEQSKERQIGKKKSKKDQQLSTKVLADVVESVIGAAFLHGGFSFGYECIKFFSLGLKWEPLAVRVEQVLSRVEKLTDEETAHLPPQLGDVESMLGYTFKRKLLLIEALTHGSYQSDIRAPSYERMEFLGDSVLDMVVTNYLYHAPGKNYSPGHMHLRKSAVVNGHILSYICLKTHKSVEAVMPQPDANGRIGLSNDNQEINLWKCLLHSNPKVLEDQLNTFTRYRKRKDEIEESLMTGTVFPWAALTRLQAPKFFSDMIESIIGAVFLDSEGSFPVVQRVLTTLGIMPLLEHIVKDDVDILHPVSRLSLWAQKHGKSIEYAMERSKGNITCTILVDEKEKVKVTEVWRGKPSQEEVKYIAAEMAIKAFKLRDVGVGYEALKKKSKSKASKKQKQKLSGQAKP</sequence>
<dbReference type="GO" id="GO:0003723">
    <property type="term" value="F:RNA binding"/>
    <property type="evidence" value="ECO:0007669"/>
    <property type="project" value="UniProtKB-UniRule"/>
</dbReference>
<feature type="region of interest" description="Disordered" evidence="7">
    <location>
        <begin position="1103"/>
        <end position="1141"/>
    </location>
</feature>
<dbReference type="InterPro" id="IPR014001">
    <property type="entry name" value="Helicase_ATP-bd"/>
</dbReference>
<dbReference type="Pfam" id="PF03368">
    <property type="entry name" value="Dicer_dimer"/>
    <property type="match status" value="1"/>
</dbReference>
<feature type="compositionally biased region" description="Polar residues" evidence="7">
    <location>
        <begin position="1104"/>
        <end position="1128"/>
    </location>
</feature>
<evidence type="ECO:0000313" key="13">
    <source>
        <dbReference type="Proteomes" id="UP000521872"/>
    </source>
</evidence>
<feature type="domain" description="Dicer dsRNA-binding fold" evidence="11">
    <location>
        <begin position="592"/>
        <end position="704"/>
    </location>
</feature>
<dbReference type="InterPro" id="IPR038248">
    <property type="entry name" value="Dicer_dimer_sf"/>
</dbReference>
<evidence type="ECO:0000313" key="12">
    <source>
        <dbReference type="EMBL" id="KAF4619822.1"/>
    </source>
</evidence>
<keyword evidence="1" id="KW-0677">Repeat</keyword>
<evidence type="ECO:0000256" key="1">
    <source>
        <dbReference type="ARBA" id="ARBA00022737"/>
    </source>
</evidence>
<proteinExistence type="inferred from homology"/>
<dbReference type="SMART" id="SM00487">
    <property type="entry name" value="DEXDc"/>
    <property type="match status" value="1"/>
</dbReference>
<dbReference type="InterPro" id="IPR027417">
    <property type="entry name" value="P-loop_NTPase"/>
</dbReference>
<keyword evidence="2" id="KW-0547">Nucleotide-binding</keyword>
<keyword evidence="13" id="KW-1185">Reference proteome</keyword>
<dbReference type="GO" id="GO:0005737">
    <property type="term" value="C:cytoplasm"/>
    <property type="evidence" value="ECO:0007669"/>
    <property type="project" value="TreeGrafter"/>
</dbReference>
<dbReference type="InterPro" id="IPR001650">
    <property type="entry name" value="Helicase_C-like"/>
</dbReference>
<dbReference type="CDD" id="cd18034">
    <property type="entry name" value="DEXHc_dicer"/>
    <property type="match status" value="1"/>
</dbReference>
<dbReference type="Gene3D" id="1.10.1520.10">
    <property type="entry name" value="Ribonuclease III domain"/>
    <property type="match status" value="2"/>
</dbReference>
<keyword evidence="3" id="KW-0378">Hydrolase</keyword>
<evidence type="ECO:0000256" key="2">
    <source>
        <dbReference type="ARBA" id="ARBA00022741"/>
    </source>
</evidence>
<evidence type="ECO:0000259" key="8">
    <source>
        <dbReference type="PROSITE" id="PS50142"/>
    </source>
</evidence>
<dbReference type="SUPFAM" id="SSF69065">
    <property type="entry name" value="RNase III domain-like"/>
    <property type="match status" value="2"/>
</dbReference>
<comment type="similarity">
    <text evidence="6">Belongs to the helicase family. Dicer subfamily.</text>
</comment>
<dbReference type="SUPFAM" id="SSF52540">
    <property type="entry name" value="P-loop containing nucleoside triphosphate hydrolases"/>
    <property type="match status" value="1"/>
</dbReference>
<dbReference type="PROSITE" id="PS51194">
    <property type="entry name" value="HELICASE_CTER"/>
    <property type="match status" value="1"/>
</dbReference>
<dbReference type="GO" id="GO:0005634">
    <property type="term" value="C:nucleus"/>
    <property type="evidence" value="ECO:0007669"/>
    <property type="project" value="TreeGrafter"/>
</dbReference>
<dbReference type="InterPro" id="IPR005034">
    <property type="entry name" value="Dicer_dimerisation"/>
</dbReference>
<accession>A0A8H4R0V7</accession>
<gene>
    <name evidence="12" type="ORF">D9613_004774</name>
</gene>
<evidence type="ECO:0000256" key="5">
    <source>
        <dbReference type="ARBA" id="ARBA00022840"/>
    </source>
</evidence>
<dbReference type="GO" id="GO:0030422">
    <property type="term" value="P:siRNA processing"/>
    <property type="evidence" value="ECO:0007669"/>
    <property type="project" value="TreeGrafter"/>
</dbReference>
<dbReference type="PROSITE" id="PS51327">
    <property type="entry name" value="DICER_DSRBF"/>
    <property type="match status" value="1"/>
</dbReference>
<evidence type="ECO:0000256" key="6">
    <source>
        <dbReference type="PROSITE-ProRule" id="PRU00657"/>
    </source>
</evidence>
<dbReference type="SMART" id="SM00535">
    <property type="entry name" value="RIBOc"/>
    <property type="match status" value="2"/>
</dbReference>
<organism evidence="12 13">
    <name type="scientific">Agrocybe pediades</name>
    <dbReference type="NCBI Taxonomy" id="84607"/>
    <lineage>
        <taxon>Eukaryota</taxon>
        <taxon>Fungi</taxon>
        <taxon>Dikarya</taxon>
        <taxon>Basidiomycota</taxon>
        <taxon>Agaricomycotina</taxon>
        <taxon>Agaricomycetes</taxon>
        <taxon>Agaricomycetidae</taxon>
        <taxon>Agaricales</taxon>
        <taxon>Agaricineae</taxon>
        <taxon>Strophariaceae</taxon>
        <taxon>Agrocybe</taxon>
    </lineage>
</organism>
<dbReference type="CDD" id="cd00593">
    <property type="entry name" value="RIBOc"/>
    <property type="match status" value="2"/>
</dbReference>
<dbReference type="SUPFAM" id="SSF54768">
    <property type="entry name" value="dsRNA-binding domain-like"/>
    <property type="match status" value="1"/>
</dbReference>
<dbReference type="InterPro" id="IPR000999">
    <property type="entry name" value="RNase_III_dom"/>
</dbReference>
<dbReference type="PROSITE" id="PS50142">
    <property type="entry name" value="RNASE_3_2"/>
    <property type="match status" value="2"/>
</dbReference>
<feature type="compositionally biased region" description="Basic residues" evidence="7">
    <location>
        <begin position="1508"/>
        <end position="1520"/>
    </location>
</feature>
<protein>
    <recommendedName>
        <fullName evidence="14">P-loop containing nucleoside triphosphate hydrolase protein</fullName>
    </recommendedName>
</protein>
<dbReference type="Pfam" id="PF00636">
    <property type="entry name" value="Ribonuclease_3"/>
    <property type="match status" value="2"/>
</dbReference>
<dbReference type="PROSITE" id="PS51192">
    <property type="entry name" value="HELICASE_ATP_BIND_1"/>
    <property type="match status" value="1"/>
</dbReference>
<dbReference type="GO" id="GO:0004525">
    <property type="term" value="F:ribonuclease III activity"/>
    <property type="evidence" value="ECO:0007669"/>
    <property type="project" value="InterPro"/>
</dbReference>
<evidence type="ECO:0008006" key="14">
    <source>
        <dbReference type="Google" id="ProtNLM"/>
    </source>
</evidence>